<proteinExistence type="predicted"/>
<keyword evidence="2" id="KW-1133">Transmembrane helix</keyword>
<dbReference type="Proteomes" id="UP001347146">
    <property type="component" value="Unassembled WGS sequence"/>
</dbReference>
<gene>
    <name evidence="4" type="ORF">VZC37_00180</name>
</gene>
<accession>A0ABU7M7I1</accession>
<feature type="region of interest" description="Disordered" evidence="1">
    <location>
        <begin position="144"/>
        <end position="182"/>
    </location>
</feature>
<feature type="domain" description="DUF305" evidence="3">
    <location>
        <begin position="76"/>
        <end position="256"/>
    </location>
</feature>
<dbReference type="EMBL" id="JAZDUF010000001">
    <property type="protein sequence ID" value="MEE3848728.1"/>
    <property type="molecule type" value="Genomic_DNA"/>
</dbReference>
<evidence type="ECO:0000256" key="2">
    <source>
        <dbReference type="SAM" id="Phobius"/>
    </source>
</evidence>
<evidence type="ECO:0000313" key="5">
    <source>
        <dbReference type="Proteomes" id="UP001347146"/>
    </source>
</evidence>
<comment type="caution">
    <text evidence="4">The sequence shown here is derived from an EMBL/GenBank/DDBJ whole genome shotgun (WGS) entry which is preliminary data.</text>
</comment>
<sequence>MTDPDPRPADAPSTSTADPDHEPSSAASRRTLMTALATVVALLVGIGLAMVISTMVRSDDAAAAAPAEDSAAVGLTQDMIHHHEQGVEMSTIVLENGTDPQVRDLAVQILAVQSNEIGHMEAWLTAWGYPHAGTDTSMAWMGHGAAGSGHEAHEGHGAHTGSALPSSPAASPAAGAESPAMPGMATESEMERLRALRGPEADIYFVQLMLRHHEGGLPMMDHAMNPDNVSEGDVRELATEMRETQDAEIALMETMLAERNAQPLPMN</sequence>
<feature type="region of interest" description="Disordered" evidence="1">
    <location>
        <begin position="1"/>
        <end position="27"/>
    </location>
</feature>
<evidence type="ECO:0000256" key="1">
    <source>
        <dbReference type="SAM" id="MobiDB-lite"/>
    </source>
</evidence>
<dbReference type="Pfam" id="PF03713">
    <property type="entry name" value="DUF305"/>
    <property type="match status" value="1"/>
</dbReference>
<protein>
    <submittedName>
        <fullName evidence="4">DUF305 domain-containing protein</fullName>
    </submittedName>
</protein>
<evidence type="ECO:0000313" key="4">
    <source>
        <dbReference type="EMBL" id="MEE3848728.1"/>
    </source>
</evidence>
<dbReference type="Gene3D" id="1.20.1260.10">
    <property type="match status" value="1"/>
</dbReference>
<feature type="transmembrane region" description="Helical" evidence="2">
    <location>
        <begin position="32"/>
        <end position="52"/>
    </location>
</feature>
<dbReference type="RefSeq" id="WP_330430404.1">
    <property type="nucleotide sequence ID" value="NZ_JAZDUF010000001.1"/>
</dbReference>
<reference evidence="4 5" key="1">
    <citation type="submission" date="2024-01" db="EMBL/GenBank/DDBJ databases">
        <title>Draft genome sequence of Gordonia sp. LSe1-13.</title>
        <authorList>
            <person name="Suphannarot A."/>
            <person name="Mingma R."/>
        </authorList>
    </citation>
    <scope>NUCLEOTIDE SEQUENCE [LARGE SCALE GENOMIC DNA]</scope>
    <source>
        <strain evidence="4 5">LSe1-13</strain>
    </source>
</reference>
<evidence type="ECO:0000259" key="3">
    <source>
        <dbReference type="Pfam" id="PF03713"/>
    </source>
</evidence>
<keyword evidence="2" id="KW-0812">Transmembrane</keyword>
<dbReference type="PANTHER" id="PTHR36933:SF1">
    <property type="entry name" value="SLL0788 PROTEIN"/>
    <property type="match status" value="1"/>
</dbReference>
<keyword evidence="5" id="KW-1185">Reference proteome</keyword>
<organism evidence="4 5">
    <name type="scientific">Gordonia sesuvii</name>
    <dbReference type="NCBI Taxonomy" id="3116777"/>
    <lineage>
        <taxon>Bacteria</taxon>
        <taxon>Bacillati</taxon>
        <taxon>Actinomycetota</taxon>
        <taxon>Actinomycetes</taxon>
        <taxon>Mycobacteriales</taxon>
        <taxon>Gordoniaceae</taxon>
        <taxon>Gordonia</taxon>
    </lineage>
</organism>
<dbReference type="InterPro" id="IPR005183">
    <property type="entry name" value="DUF305_CopM-like"/>
</dbReference>
<dbReference type="PANTHER" id="PTHR36933">
    <property type="entry name" value="SLL0788 PROTEIN"/>
    <property type="match status" value="1"/>
</dbReference>
<feature type="compositionally biased region" description="Low complexity" evidence="1">
    <location>
        <begin position="159"/>
        <end position="182"/>
    </location>
</feature>
<name>A0ABU7M7I1_9ACTN</name>
<keyword evidence="2" id="KW-0472">Membrane</keyword>
<dbReference type="InterPro" id="IPR012347">
    <property type="entry name" value="Ferritin-like"/>
</dbReference>